<dbReference type="AlphaFoldDB" id="A0A448KGA8"/>
<accession>A0A448KGA8</accession>
<dbReference type="STRING" id="1278298.GCA_000428685_00848"/>
<feature type="region of interest" description="Disordered" evidence="1">
    <location>
        <begin position="64"/>
        <end position="87"/>
    </location>
</feature>
<name>A0A448KGA8_9ACTO</name>
<organism evidence="2 3">
    <name type="scientific">Actinomyces slackii</name>
    <dbReference type="NCBI Taxonomy" id="52774"/>
    <lineage>
        <taxon>Bacteria</taxon>
        <taxon>Bacillati</taxon>
        <taxon>Actinomycetota</taxon>
        <taxon>Actinomycetes</taxon>
        <taxon>Actinomycetales</taxon>
        <taxon>Actinomycetaceae</taxon>
        <taxon>Actinomyces</taxon>
    </lineage>
</organism>
<dbReference type="Proteomes" id="UP000276899">
    <property type="component" value="Chromosome"/>
</dbReference>
<sequence length="87" mass="9701">MSRYTAANGTEFSDEDIERWARQAESEQSYGGSHLGRAVPGRPISVGHEARPFTLRLDAARRAKLDHAAQQQHTTPSQVLRDLIDTL</sequence>
<evidence type="ECO:0000313" key="3">
    <source>
        <dbReference type="Proteomes" id="UP000276899"/>
    </source>
</evidence>
<reference evidence="2 3" key="1">
    <citation type="submission" date="2018-12" db="EMBL/GenBank/DDBJ databases">
        <authorList>
            <consortium name="Pathogen Informatics"/>
        </authorList>
    </citation>
    <scope>NUCLEOTIDE SEQUENCE [LARGE SCALE GENOMIC DNA]</scope>
    <source>
        <strain evidence="2 3">NCTC11923</strain>
    </source>
</reference>
<feature type="region of interest" description="Disordered" evidence="1">
    <location>
        <begin position="1"/>
        <end position="47"/>
    </location>
</feature>
<dbReference type="KEGG" id="asla:NCTC11923_02612"/>
<gene>
    <name evidence="2" type="ORF">NCTC11923_02612</name>
</gene>
<evidence type="ECO:0000256" key="1">
    <source>
        <dbReference type="SAM" id="MobiDB-lite"/>
    </source>
</evidence>
<proteinExistence type="predicted"/>
<dbReference type="EMBL" id="LR134363">
    <property type="protein sequence ID" value="VEG75931.1"/>
    <property type="molecule type" value="Genomic_DNA"/>
</dbReference>
<evidence type="ECO:0008006" key="4">
    <source>
        <dbReference type="Google" id="ProtNLM"/>
    </source>
</evidence>
<evidence type="ECO:0000313" key="2">
    <source>
        <dbReference type="EMBL" id="VEG75931.1"/>
    </source>
</evidence>
<feature type="compositionally biased region" description="Polar residues" evidence="1">
    <location>
        <begin position="1"/>
        <end position="11"/>
    </location>
</feature>
<feature type="compositionally biased region" description="Polar residues" evidence="1">
    <location>
        <begin position="69"/>
        <end position="78"/>
    </location>
</feature>
<keyword evidence="3" id="KW-1185">Reference proteome</keyword>
<protein>
    <recommendedName>
        <fullName evidence="4">DNA polymerase II</fullName>
    </recommendedName>
</protein>
<dbReference type="RefSeq" id="WP_026426475.1">
    <property type="nucleotide sequence ID" value="NZ_CBCRWE010000012.1"/>
</dbReference>